<dbReference type="GeneID" id="97237243"/>
<dbReference type="STRING" id="38300.SPRI_1703"/>
<name>A0A0M3QHM5_STRPR</name>
<evidence type="ECO:0000313" key="1">
    <source>
        <dbReference type="EMBL" id="ALC20009.1"/>
    </source>
</evidence>
<sequence length="83" mass="9488">MGLFTQIVTLPLAPVRGAVWVVDRVREAAEEEYYDPAPVHRALAELEARLTSGEIDEETFDRREDELLDRLEEIMAYRAGIGR</sequence>
<dbReference type="Proteomes" id="UP000060513">
    <property type="component" value="Chromosome"/>
</dbReference>
<dbReference type="KEGG" id="spri:SPRI_1703"/>
<protein>
    <submittedName>
        <fullName evidence="1">Gas vesicle protein</fullName>
    </submittedName>
</protein>
<accession>A0A0M3QHM5</accession>
<organism evidence="1">
    <name type="scientific">Streptomyces pristinaespiralis</name>
    <dbReference type="NCBI Taxonomy" id="38300"/>
    <lineage>
        <taxon>Bacteria</taxon>
        <taxon>Bacillati</taxon>
        <taxon>Actinomycetota</taxon>
        <taxon>Actinomycetes</taxon>
        <taxon>Kitasatosporales</taxon>
        <taxon>Streptomycetaceae</taxon>
        <taxon>Streptomyces</taxon>
    </lineage>
</organism>
<dbReference type="PATRIC" id="fig|38300.4.peg.1808"/>
<dbReference type="AlphaFoldDB" id="A0A0M3QHM5"/>
<dbReference type="InterPro" id="IPR007804">
    <property type="entry name" value="GvpG"/>
</dbReference>
<dbReference type="RefSeq" id="WP_037773451.1">
    <property type="nucleotide sequence ID" value="NZ_CP011340.1"/>
</dbReference>
<dbReference type="Pfam" id="PF05120">
    <property type="entry name" value="GvpG"/>
    <property type="match status" value="1"/>
</dbReference>
<evidence type="ECO:0000313" key="2">
    <source>
        <dbReference type="Proteomes" id="UP000060513"/>
    </source>
</evidence>
<gene>
    <name evidence="1" type="ORF">SPRI_1703</name>
</gene>
<proteinExistence type="predicted"/>
<dbReference type="EMBL" id="CP011340">
    <property type="protein sequence ID" value="ALC20009.1"/>
    <property type="molecule type" value="Genomic_DNA"/>
</dbReference>
<reference evidence="1 2" key="1">
    <citation type="submission" date="2015-08" db="EMBL/GenBank/DDBJ databases">
        <title>Genome sequence of the pristinamycin over-producing bacterium Streptomyces pristinaespiralis HCCB10218.</title>
        <authorList>
            <person name="Tian J."/>
            <person name="Yang J."/>
            <person name="Li L."/>
            <person name="Ruan L."/>
            <person name="Wei W."/>
            <person name="Zheng G."/>
            <person name="Wei Z."/>
            <person name="Yang S."/>
            <person name="Ge M."/>
            <person name="Jiang W."/>
            <person name="Lu Y."/>
        </authorList>
    </citation>
    <scope>NUCLEOTIDE SEQUENCE [LARGE SCALE GENOMIC DNA]</scope>
    <source>
        <strain evidence="1 2">HCCB 10218</strain>
    </source>
</reference>